<dbReference type="KEGG" id="pmai:CF386_07625"/>
<organism evidence="2 3">
    <name type="scientific">Paraphotobacterium marinum</name>
    <dbReference type="NCBI Taxonomy" id="1755811"/>
    <lineage>
        <taxon>Bacteria</taxon>
        <taxon>Pseudomonadati</taxon>
        <taxon>Pseudomonadota</taxon>
        <taxon>Gammaproteobacteria</taxon>
        <taxon>Vibrionales</taxon>
        <taxon>Vibrionaceae</taxon>
        <taxon>Paraphotobacterium</taxon>
    </lineage>
</organism>
<dbReference type="InterPro" id="IPR051411">
    <property type="entry name" value="Polyketide_trans_af380"/>
</dbReference>
<evidence type="ECO:0000313" key="2">
    <source>
        <dbReference type="EMBL" id="ASK78929.1"/>
    </source>
</evidence>
<dbReference type="Pfam" id="PF00561">
    <property type="entry name" value="Abhydrolase_1"/>
    <property type="match status" value="1"/>
</dbReference>
<dbReference type="PRINTS" id="PR00111">
    <property type="entry name" value="ABHYDROLASE"/>
</dbReference>
<evidence type="ECO:0000313" key="3">
    <source>
        <dbReference type="Proteomes" id="UP000242175"/>
    </source>
</evidence>
<dbReference type="Gene3D" id="3.40.50.1820">
    <property type="entry name" value="alpha/beta hydrolase"/>
    <property type="match status" value="1"/>
</dbReference>
<dbReference type="InterPro" id="IPR029058">
    <property type="entry name" value="AB_hydrolase_fold"/>
</dbReference>
<name>A0A220VF04_9GAMM</name>
<dbReference type="SUPFAM" id="SSF53474">
    <property type="entry name" value="alpha/beta-Hydrolases"/>
    <property type="match status" value="1"/>
</dbReference>
<keyword evidence="3" id="KW-1185">Reference proteome</keyword>
<protein>
    <recommendedName>
        <fullName evidence="1">AB hydrolase-1 domain-containing protein</fullName>
    </recommendedName>
</protein>
<dbReference type="PANTHER" id="PTHR47751">
    <property type="entry name" value="SUPERFAMILY HYDROLASE, PUTATIVE (AFU_ORTHOLOGUE AFUA_2G16580)-RELATED"/>
    <property type="match status" value="1"/>
</dbReference>
<dbReference type="PANTHER" id="PTHR47751:SF2">
    <property type="entry name" value="DLTD N-TERMINAL DOMAIN PROTEIN (AFU_ORTHOLOGUE AFUA_8G00380)-RELATED"/>
    <property type="match status" value="1"/>
</dbReference>
<dbReference type="EMBL" id="CP022356">
    <property type="protein sequence ID" value="ASK78929.1"/>
    <property type="molecule type" value="Genomic_DNA"/>
</dbReference>
<dbReference type="AlphaFoldDB" id="A0A220VF04"/>
<dbReference type="RefSeq" id="WP_089073837.1">
    <property type="nucleotide sequence ID" value="NZ_CBCSAM010000006.1"/>
</dbReference>
<dbReference type="Proteomes" id="UP000242175">
    <property type="component" value="Chromosome small"/>
</dbReference>
<proteinExistence type="predicted"/>
<evidence type="ECO:0000259" key="1">
    <source>
        <dbReference type="Pfam" id="PF00561"/>
    </source>
</evidence>
<feature type="domain" description="AB hydrolase-1" evidence="1">
    <location>
        <begin position="30"/>
        <end position="271"/>
    </location>
</feature>
<dbReference type="OrthoDB" id="9805123at2"/>
<dbReference type="Gene3D" id="1.10.10.800">
    <property type="match status" value="1"/>
</dbReference>
<accession>A0A220VF04</accession>
<dbReference type="InterPro" id="IPR000073">
    <property type="entry name" value="AB_hydrolase_1"/>
</dbReference>
<sequence>MKKISFTSQNETIIGCLYEPQQMNKDQCYPAIILCNGFAGVKELLLPSFAEAFADAGYIVLTFDYRGFGESEGEKGRLVPKLQIEDIHAAIDFLSSLDNIDCHRIGLWGTSYGGANAIIATDENSKIKCLAVQLTFANGERVVTGEMNSEEKEKFFAMISRLVEKKEKTGKEMMTPLIKVLSDPQSQSFYNKYCNDFPDLKIKIPFLTVNETLSHKPENHIGNIHIPILIVGSQTDSVNPAQESHILYEKANSPKEIFMVEKADHYDCYEGEAFKSIVAKQIDWFNKYL</sequence>
<gene>
    <name evidence="2" type="ORF">CF386_07625</name>
</gene>
<reference evidence="2 3" key="1">
    <citation type="journal article" date="2016" name="Int. J. Syst. Evol. Microbiol.">
        <title>Paraphotobacterium marinum gen. nov., sp. nov., a member of the family Vibrionaceae, isolated from surface seawater.</title>
        <authorList>
            <person name="Huang Z."/>
            <person name="Dong C."/>
            <person name="Shao Z."/>
        </authorList>
    </citation>
    <scope>NUCLEOTIDE SEQUENCE [LARGE SCALE GENOMIC DNA]</scope>
    <source>
        <strain evidence="2 3">NSCS20N07D</strain>
    </source>
</reference>